<keyword evidence="3" id="KW-1003">Cell membrane</keyword>
<dbReference type="SUPFAM" id="SSF103473">
    <property type="entry name" value="MFS general substrate transporter"/>
    <property type="match status" value="1"/>
</dbReference>
<evidence type="ECO:0000256" key="1">
    <source>
        <dbReference type="ARBA" id="ARBA00004651"/>
    </source>
</evidence>
<dbReference type="PANTHER" id="PTHR42718:SF46">
    <property type="entry name" value="BLR6921 PROTEIN"/>
    <property type="match status" value="1"/>
</dbReference>
<evidence type="ECO:0000313" key="9">
    <source>
        <dbReference type="EMBL" id="SMD15132.1"/>
    </source>
</evidence>
<keyword evidence="6 7" id="KW-0472">Membrane</keyword>
<reference evidence="10" key="1">
    <citation type="submission" date="2017-04" db="EMBL/GenBank/DDBJ databases">
        <authorList>
            <person name="Varghese N."/>
            <person name="Submissions S."/>
        </authorList>
    </citation>
    <scope>NUCLEOTIDE SEQUENCE [LARGE SCALE GENOMIC DNA]</scope>
    <source>
        <strain evidence="10">DSM 44073</strain>
    </source>
</reference>
<feature type="transmembrane region" description="Helical" evidence="7">
    <location>
        <begin position="172"/>
        <end position="194"/>
    </location>
</feature>
<dbReference type="InterPro" id="IPR036259">
    <property type="entry name" value="MFS_trans_sf"/>
</dbReference>
<feature type="domain" description="Major facilitator superfamily (MFS) profile" evidence="8">
    <location>
        <begin position="19"/>
        <end position="472"/>
    </location>
</feature>
<comment type="subcellular location">
    <subcellularLocation>
        <location evidence="1">Cell membrane</location>
        <topology evidence="1">Multi-pass membrane protein</topology>
    </subcellularLocation>
</comment>
<evidence type="ECO:0000313" key="10">
    <source>
        <dbReference type="Proteomes" id="UP000192840"/>
    </source>
</evidence>
<dbReference type="Pfam" id="PF07690">
    <property type="entry name" value="MFS_1"/>
    <property type="match status" value="1"/>
</dbReference>
<organism evidence="9 10">
    <name type="scientific">Lentzea albidocapillata</name>
    <dbReference type="NCBI Taxonomy" id="40571"/>
    <lineage>
        <taxon>Bacteria</taxon>
        <taxon>Bacillati</taxon>
        <taxon>Actinomycetota</taxon>
        <taxon>Actinomycetes</taxon>
        <taxon>Pseudonocardiales</taxon>
        <taxon>Pseudonocardiaceae</taxon>
        <taxon>Lentzea</taxon>
    </lineage>
</organism>
<dbReference type="Proteomes" id="UP000192840">
    <property type="component" value="Unassembled WGS sequence"/>
</dbReference>
<feature type="transmembrane region" description="Helical" evidence="7">
    <location>
        <begin position="404"/>
        <end position="427"/>
    </location>
</feature>
<dbReference type="InterPro" id="IPR004638">
    <property type="entry name" value="EmrB-like"/>
</dbReference>
<dbReference type="Gene3D" id="1.20.1720.10">
    <property type="entry name" value="Multidrug resistance protein D"/>
    <property type="match status" value="1"/>
</dbReference>
<dbReference type="PANTHER" id="PTHR42718">
    <property type="entry name" value="MAJOR FACILITATOR SUPERFAMILY MULTIDRUG TRANSPORTER MFSC"/>
    <property type="match status" value="1"/>
</dbReference>
<dbReference type="GO" id="GO:0022857">
    <property type="term" value="F:transmembrane transporter activity"/>
    <property type="evidence" value="ECO:0007669"/>
    <property type="project" value="InterPro"/>
</dbReference>
<dbReference type="STRING" id="40571.SAMN05660733_04803"/>
<dbReference type="Gene3D" id="1.20.1250.20">
    <property type="entry name" value="MFS general substrate transporter like domains"/>
    <property type="match status" value="1"/>
</dbReference>
<dbReference type="eggNOG" id="COG0477">
    <property type="taxonomic scope" value="Bacteria"/>
</dbReference>
<evidence type="ECO:0000256" key="3">
    <source>
        <dbReference type="ARBA" id="ARBA00022475"/>
    </source>
</evidence>
<keyword evidence="10" id="KW-1185">Reference proteome</keyword>
<dbReference type="EMBL" id="FWYC01000011">
    <property type="protein sequence ID" value="SMD15132.1"/>
    <property type="molecule type" value="Genomic_DNA"/>
</dbReference>
<accession>A0A1W2EZX7</accession>
<dbReference type="OrthoDB" id="4325372at2"/>
<evidence type="ECO:0000256" key="7">
    <source>
        <dbReference type="SAM" id="Phobius"/>
    </source>
</evidence>
<feature type="transmembrane region" description="Helical" evidence="7">
    <location>
        <begin position="85"/>
        <end position="103"/>
    </location>
</feature>
<proteinExistence type="predicted"/>
<feature type="transmembrane region" description="Helical" evidence="7">
    <location>
        <begin position="340"/>
        <end position="358"/>
    </location>
</feature>
<feature type="transmembrane region" description="Helical" evidence="7">
    <location>
        <begin position="115"/>
        <end position="133"/>
    </location>
</feature>
<dbReference type="GO" id="GO:0005886">
    <property type="term" value="C:plasma membrane"/>
    <property type="evidence" value="ECO:0007669"/>
    <property type="project" value="UniProtKB-SubCell"/>
</dbReference>
<feature type="transmembrane region" description="Helical" evidence="7">
    <location>
        <begin position="447"/>
        <end position="468"/>
    </location>
</feature>
<protein>
    <submittedName>
        <fullName evidence="9">Drug resistance transporter, EmrB/QacA subfamily</fullName>
    </submittedName>
</protein>
<keyword evidence="4 7" id="KW-0812">Transmembrane</keyword>
<dbReference type="PROSITE" id="PS50850">
    <property type="entry name" value="MFS"/>
    <property type="match status" value="1"/>
</dbReference>
<feature type="transmembrane region" description="Helical" evidence="7">
    <location>
        <begin position="232"/>
        <end position="253"/>
    </location>
</feature>
<feature type="transmembrane region" description="Helical" evidence="7">
    <location>
        <begin position="307"/>
        <end position="328"/>
    </location>
</feature>
<dbReference type="PRINTS" id="PR01036">
    <property type="entry name" value="TCRTETB"/>
</dbReference>
<keyword evidence="5 7" id="KW-1133">Transmembrane helix</keyword>
<feature type="transmembrane region" description="Helical" evidence="7">
    <location>
        <begin position="206"/>
        <end position="226"/>
    </location>
</feature>
<evidence type="ECO:0000256" key="6">
    <source>
        <dbReference type="ARBA" id="ARBA00023136"/>
    </source>
</evidence>
<dbReference type="InterPro" id="IPR020846">
    <property type="entry name" value="MFS_dom"/>
</dbReference>
<sequence length="472" mass="48640">MTATLSTLGSSPKNQLRLVLAVCCLAQFMNVLDASVMNVALPSIFEELKFERHDLQWVNSAYTIAVCGFLLLGGRLADLFGQRRVFLFGAALFTVASAVGGMATSPGALIAARGFQGLGAAVMAPASLTVLGTTFRDPTARAKAFGWWSAVSGTGGAAGVLLGGIVTESLGWRWVLLINVPLGIALVAMIRGAVPETPSNGGRKALDVPGAFTVTIGLMALVYGIAQSHELGWGSWQVAGSLTLAVVLFALFLRQQTVSDHPLMPLGIFRNRAVTATNIVAFFAIAALFSTFYFLTLVLQQVMGFSALATGVGYLPLSIGIALGGFGVARIVPKIGPRPVLIGGLLTATVGLLWVSTADESSTYLGSILVPTTLLGLGMGAVLNATTNAATSGVPREQAGLASGLLNTIRQMGSAIGLVVLATMSSARADSLLAQGEPLRHSLGSGYGLALFGAAVFTFCGALAALAVPRKK</sequence>
<evidence type="ECO:0000256" key="2">
    <source>
        <dbReference type="ARBA" id="ARBA00022448"/>
    </source>
</evidence>
<dbReference type="CDD" id="cd17321">
    <property type="entry name" value="MFS_MMR_MDR_like"/>
    <property type="match status" value="1"/>
</dbReference>
<dbReference type="InterPro" id="IPR011701">
    <property type="entry name" value="MFS"/>
</dbReference>
<keyword evidence="2" id="KW-0813">Transport</keyword>
<name>A0A1W2EZX7_9PSEU</name>
<feature type="transmembrane region" description="Helical" evidence="7">
    <location>
        <begin position="145"/>
        <end position="166"/>
    </location>
</feature>
<evidence type="ECO:0000256" key="5">
    <source>
        <dbReference type="ARBA" id="ARBA00022989"/>
    </source>
</evidence>
<feature type="transmembrane region" description="Helical" evidence="7">
    <location>
        <begin position="273"/>
        <end position="295"/>
    </location>
</feature>
<dbReference type="RefSeq" id="WP_030474556.1">
    <property type="nucleotide sequence ID" value="NZ_FWYC01000011.1"/>
</dbReference>
<feature type="transmembrane region" description="Helical" evidence="7">
    <location>
        <begin position="57"/>
        <end position="73"/>
    </location>
</feature>
<dbReference type="AlphaFoldDB" id="A0A1W2EZX7"/>
<feature type="transmembrane region" description="Helical" evidence="7">
    <location>
        <begin position="364"/>
        <end position="383"/>
    </location>
</feature>
<evidence type="ECO:0000259" key="8">
    <source>
        <dbReference type="PROSITE" id="PS50850"/>
    </source>
</evidence>
<dbReference type="NCBIfam" id="TIGR00711">
    <property type="entry name" value="efflux_EmrB"/>
    <property type="match status" value="1"/>
</dbReference>
<feature type="transmembrane region" description="Helical" evidence="7">
    <location>
        <begin position="18"/>
        <end position="45"/>
    </location>
</feature>
<evidence type="ECO:0000256" key="4">
    <source>
        <dbReference type="ARBA" id="ARBA00022692"/>
    </source>
</evidence>
<gene>
    <name evidence="9" type="ORF">SAMN05660733_04803</name>
</gene>